<gene>
    <name evidence="3" type="ORF">MA04_02745</name>
</gene>
<dbReference type="NCBIfam" id="TIGR01444">
    <property type="entry name" value="fkbM_fam"/>
    <property type="match status" value="1"/>
</dbReference>
<dbReference type="InterPro" id="IPR029063">
    <property type="entry name" value="SAM-dependent_MTases_sf"/>
</dbReference>
<organism evidence="3 4">
    <name type="scientific">Alloalcanivorax balearicus MACL04</name>
    <dbReference type="NCBI Taxonomy" id="1177182"/>
    <lineage>
        <taxon>Bacteria</taxon>
        <taxon>Pseudomonadati</taxon>
        <taxon>Pseudomonadota</taxon>
        <taxon>Gammaproteobacteria</taxon>
        <taxon>Oceanospirillales</taxon>
        <taxon>Alcanivoracaceae</taxon>
        <taxon>Alloalcanivorax</taxon>
    </lineage>
</organism>
<keyword evidence="3" id="KW-0489">Methyltransferase</keyword>
<feature type="coiled-coil region" evidence="1">
    <location>
        <begin position="235"/>
        <end position="283"/>
    </location>
</feature>
<dbReference type="Proteomes" id="UP001064106">
    <property type="component" value="Unassembled WGS sequence"/>
</dbReference>
<feature type="domain" description="Methyltransferase FkbM" evidence="2">
    <location>
        <begin position="29"/>
        <end position="191"/>
    </location>
</feature>
<dbReference type="EMBL" id="ARXS01000016">
    <property type="protein sequence ID" value="MCU5783445.1"/>
    <property type="molecule type" value="Genomic_DNA"/>
</dbReference>
<evidence type="ECO:0000313" key="3">
    <source>
        <dbReference type="EMBL" id="MCU5783445.1"/>
    </source>
</evidence>
<evidence type="ECO:0000313" key="4">
    <source>
        <dbReference type="Proteomes" id="UP001064106"/>
    </source>
</evidence>
<name>A0ABT2R0Y7_9GAMM</name>
<reference evidence="3" key="1">
    <citation type="submission" date="2012-09" db="EMBL/GenBank/DDBJ databases">
        <title>Genome Sequence of alkane-degrading Bacterium Alcanivorax balearicus MACL04.</title>
        <authorList>
            <person name="Lai Q."/>
            <person name="Shao Z."/>
        </authorList>
    </citation>
    <scope>NUCLEOTIDE SEQUENCE</scope>
    <source>
        <strain evidence="3">MACL04</strain>
    </source>
</reference>
<dbReference type="SUPFAM" id="SSF53335">
    <property type="entry name" value="S-adenosyl-L-methionine-dependent methyltransferases"/>
    <property type="match status" value="1"/>
</dbReference>
<dbReference type="GO" id="GO:0032259">
    <property type="term" value="P:methylation"/>
    <property type="evidence" value="ECO:0007669"/>
    <property type="project" value="UniProtKB-KW"/>
</dbReference>
<dbReference type="InterPro" id="IPR006342">
    <property type="entry name" value="FkbM_mtfrase"/>
</dbReference>
<protein>
    <submittedName>
        <fullName evidence="3">Methyltransferase FkbM family protein</fullName>
    </submittedName>
</protein>
<keyword evidence="4" id="KW-1185">Reference proteome</keyword>
<dbReference type="Pfam" id="PF05050">
    <property type="entry name" value="Methyltransf_21"/>
    <property type="match status" value="1"/>
</dbReference>
<proteinExistence type="predicted"/>
<sequence>MSMISYAQNFEDVMLWRALGHIDNGFYIDVGANDPVVDSVSLAFYKKGWRGVHVEPVPSLVYSISKSRPDESLEQAAVGTNEGKIIFYEVEGTGLSTAEEKIAARHRESGFKVFEREVECITLDNIFEKYHKNEIHWLKIDVEGREKDVLKSWHVSEARPWIIVVESTVPLSGEENFQDWEAGLCDKGYSFVYFDGLNRFYLHETHANLQRHFNVPPNVFDNFVLSESNWMCAHIIERKKQLEESEEHLSRLDSEIKNLRTSLEHLELEHSRSESRAARAEAAEEALSQQLEDVFLSRSWRITSPMRWSGHQLSLLRQHGVKSRLNALARKLAIGLIQYSNRHARLRHWLVSLAQHLGVKEQLKVVYHRCLNNDLRGNINATPKVPLEVAHLGPHARQVYQDMKQVIERQGGGQ</sequence>
<comment type="caution">
    <text evidence="3">The sequence shown here is derived from an EMBL/GenBank/DDBJ whole genome shotgun (WGS) entry which is preliminary data.</text>
</comment>
<evidence type="ECO:0000259" key="2">
    <source>
        <dbReference type="Pfam" id="PF05050"/>
    </source>
</evidence>
<accession>A0ABT2R0Y7</accession>
<keyword evidence="3" id="KW-0808">Transferase</keyword>
<dbReference type="RefSeq" id="WP_262461053.1">
    <property type="nucleotide sequence ID" value="NZ_ARXS01000016.1"/>
</dbReference>
<keyword evidence="1" id="KW-0175">Coiled coil</keyword>
<dbReference type="Gene3D" id="3.40.50.150">
    <property type="entry name" value="Vaccinia Virus protein VP39"/>
    <property type="match status" value="1"/>
</dbReference>
<evidence type="ECO:0000256" key="1">
    <source>
        <dbReference type="SAM" id="Coils"/>
    </source>
</evidence>
<dbReference type="GO" id="GO:0008168">
    <property type="term" value="F:methyltransferase activity"/>
    <property type="evidence" value="ECO:0007669"/>
    <property type="project" value="UniProtKB-KW"/>
</dbReference>